<dbReference type="Pfam" id="PF01564">
    <property type="entry name" value="Spermine_synth"/>
    <property type="match status" value="1"/>
</dbReference>
<dbReference type="InterPro" id="IPR035246">
    <property type="entry name" value="Spermidine_synt_N"/>
</dbReference>
<evidence type="ECO:0000256" key="3">
    <source>
        <dbReference type="PROSITE-ProRule" id="PRU00354"/>
    </source>
</evidence>
<dbReference type="GeneID" id="64855043"/>
<keyword evidence="7" id="KW-1185">Reference proteome</keyword>
<dbReference type="Gene3D" id="3.40.50.150">
    <property type="entry name" value="Vaccinia Virus protein VP39"/>
    <property type="match status" value="1"/>
</dbReference>
<dbReference type="InterPro" id="IPR001045">
    <property type="entry name" value="Spermi_synthase"/>
</dbReference>
<evidence type="ECO:0000313" key="6">
    <source>
        <dbReference type="EMBL" id="CAB4251930.1"/>
    </source>
</evidence>
<evidence type="ECO:0000256" key="2">
    <source>
        <dbReference type="ARBA" id="ARBA00022679"/>
    </source>
</evidence>
<dbReference type="GO" id="GO:0005829">
    <property type="term" value="C:cytosol"/>
    <property type="evidence" value="ECO:0007669"/>
    <property type="project" value="TreeGrafter"/>
</dbReference>
<dbReference type="PROSITE" id="PS51006">
    <property type="entry name" value="PABS_2"/>
    <property type="match status" value="1"/>
</dbReference>
<dbReference type="SUPFAM" id="SSF53335">
    <property type="entry name" value="S-adenosyl-L-methionine-dependent methyltransferases"/>
    <property type="match status" value="1"/>
</dbReference>
<dbReference type="FunFam" id="2.30.140.10:FF:000001">
    <property type="entry name" value="SPE3p Spermidine synthase"/>
    <property type="match status" value="1"/>
</dbReference>
<dbReference type="Proteomes" id="UP000644660">
    <property type="component" value="Unassembled WGS sequence"/>
</dbReference>
<name>A0A8H2ZFM1_9SACH</name>
<dbReference type="AlphaFoldDB" id="A0A8H2ZFM1"/>
<dbReference type="EMBL" id="CAEFZW010000001">
    <property type="protein sequence ID" value="CAB4251930.1"/>
    <property type="molecule type" value="Genomic_DNA"/>
</dbReference>
<dbReference type="PIRSF" id="PIRSF000502">
    <property type="entry name" value="Spermidine_synth"/>
    <property type="match status" value="1"/>
</dbReference>
<comment type="caution">
    <text evidence="6">The sequence shown here is derived from an EMBL/GenBank/DDBJ whole genome shotgun (WGS) entry which is preliminary data.</text>
</comment>
<dbReference type="OrthoDB" id="38125at2759"/>
<feature type="domain" description="PABS" evidence="5">
    <location>
        <begin position="13"/>
        <end position="249"/>
    </location>
</feature>
<dbReference type="NCBIfam" id="NF002010">
    <property type="entry name" value="PRK00811.1"/>
    <property type="match status" value="1"/>
</dbReference>
<dbReference type="GO" id="GO:0004766">
    <property type="term" value="F:spermidine synthase activity"/>
    <property type="evidence" value="ECO:0007669"/>
    <property type="project" value="TreeGrafter"/>
</dbReference>
<dbReference type="InterPro" id="IPR030374">
    <property type="entry name" value="PABS"/>
</dbReference>
<dbReference type="GO" id="GO:0015940">
    <property type="term" value="P:pantothenate biosynthetic process"/>
    <property type="evidence" value="ECO:0007669"/>
    <property type="project" value="UniProtKB-ARBA"/>
</dbReference>
<dbReference type="GO" id="GO:0008295">
    <property type="term" value="P:spermidine biosynthetic process"/>
    <property type="evidence" value="ECO:0007669"/>
    <property type="project" value="TreeGrafter"/>
</dbReference>
<dbReference type="PANTHER" id="PTHR11558:SF11">
    <property type="entry name" value="SPERMIDINE SYNTHASE"/>
    <property type="match status" value="1"/>
</dbReference>
<protein>
    <submittedName>
        <fullName evidence="6">Similar to Saccharomyces cerevisiae YPR069C SPE3 Spermidine synthase, involved in biosynthesis of spermidine and also in biosynthesis of pantothenic acid</fullName>
    </submittedName>
</protein>
<evidence type="ECO:0000256" key="4">
    <source>
        <dbReference type="RuleBase" id="RU003836"/>
    </source>
</evidence>
<dbReference type="NCBIfam" id="TIGR00417">
    <property type="entry name" value="speE"/>
    <property type="match status" value="1"/>
</dbReference>
<reference evidence="6 7" key="1">
    <citation type="submission" date="2020-05" db="EMBL/GenBank/DDBJ databases">
        <authorList>
            <person name="Casaregola S."/>
            <person name="Devillers H."/>
            <person name="Grondin C."/>
        </authorList>
    </citation>
    <scope>NUCLEOTIDE SEQUENCE [LARGE SCALE GENOMIC DNA]</scope>
    <source>
        <strain evidence="6 7">CLIB 1767</strain>
    </source>
</reference>
<organism evidence="6 7">
    <name type="scientific">Maudiozyma barnettii</name>
    <dbReference type="NCBI Taxonomy" id="61262"/>
    <lineage>
        <taxon>Eukaryota</taxon>
        <taxon>Fungi</taxon>
        <taxon>Dikarya</taxon>
        <taxon>Ascomycota</taxon>
        <taxon>Saccharomycotina</taxon>
        <taxon>Saccharomycetes</taxon>
        <taxon>Saccharomycetales</taxon>
        <taxon>Saccharomycetaceae</taxon>
        <taxon>Maudiozyma</taxon>
    </lineage>
</organism>
<gene>
    <name evidence="6" type="ORF">KABA2_01S02090</name>
</gene>
<evidence type="ECO:0000313" key="7">
    <source>
        <dbReference type="Proteomes" id="UP000644660"/>
    </source>
</evidence>
<keyword evidence="2 3" id="KW-0808">Transferase</keyword>
<dbReference type="HAMAP" id="MF_00198">
    <property type="entry name" value="Spermidine_synth"/>
    <property type="match status" value="1"/>
</dbReference>
<dbReference type="InterPro" id="IPR029063">
    <property type="entry name" value="SAM-dependent_MTases_sf"/>
</dbReference>
<feature type="active site" description="Proton acceptor" evidence="3">
    <location>
        <position position="169"/>
    </location>
</feature>
<dbReference type="FunFam" id="3.40.50.150:FF:000013">
    <property type="entry name" value="Spermidine synthase"/>
    <property type="match status" value="1"/>
</dbReference>
<dbReference type="Gene3D" id="2.30.140.10">
    <property type="entry name" value="Spermidine synthase, tetramerisation domain"/>
    <property type="match status" value="1"/>
</dbReference>
<dbReference type="PANTHER" id="PTHR11558">
    <property type="entry name" value="SPERMIDINE/SPERMINE SYNTHASE"/>
    <property type="match status" value="1"/>
</dbReference>
<dbReference type="InterPro" id="IPR037163">
    <property type="entry name" value="Spermidine_synt_N_sf"/>
</dbReference>
<dbReference type="PROSITE" id="PS01330">
    <property type="entry name" value="PABS_1"/>
    <property type="match status" value="1"/>
</dbReference>
<dbReference type="InterPro" id="IPR030668">
    <property type="entry name" value="Spermi_synthase_euk"/>
</dbReference>
<dbReference type="InterPro" id="IPR030373">
    <property type="entry name" value="PABS_CS"/>
</dbReference>
<accession>A0A8H2ZFM1</accession>
<comment type="similarity">
    <text evidence="1 4">Belongs to the spermidine/spermine synthase family.</text>
</comment>
<proteinExistence type="inferred from homology"/>
<dbReference type="Pfam" id="PF17284">
    <property type="entry name" value="Spermine_synt_N"/>
    <property type="match status" value="1"/>
</dbReference>
<evidence type="ECO:0000256" key="1">
    <source>
        <dbReference type="ARBA" id="ARBA00007867"/>
    </source>
</evidence>
<keyword evidence="3" id="KW-0620">Polyamine biosynthesis</keyword>
<evidence type="ECO:0000259" key="5">
    <source>
        <dbReference type="PROSITE" id="PS51006"/>
    </source>
</evidence>
<dbReference type="CDD" id="cd02440">
    <property type="entry name" value="AdoMet_MTases"/>
    <property type="match status" value="1"/>
</dbReference>
<dbReference type="RefSeq" id="XP_041403969.1">
    <property type="nucleotide sequence ID" value="XM_041548035.1"/>
</dbReference>
<sequence length="294" mass="33407">MSNAEITHPTIVDGWFREISDTMWPGEAMTLKVDKVLHHEKSKYQDVLVFKSTDFGNVLVLDNAIQVTERDEYSYQEMIAHLAVNSHPNPKKVLVIGGGDGGVLREVVKHESVEEAVLCDIDEAVIRLSKKYLPNMSSVYNDPKVKVHIGDGFQFLRDYKNTFDVIITDSSDPEGPAETLFQKPYFELLNDALTEKGVITTQAESFWIHLPIIKELKKACAEVFPVAEYAWTSIPTYPTGMIGFMVCSKDKTANVKKPLRTISDEKEDELYKYYNKKIHEASFVLPNWVAKELK</sequence>